<proteinExistence type="predicted"/>
<comment type="caution">
    <text evidence="2">The sequence shown here is derived from an EMBL/GenBank/DDBJ whole genome shotgun (WGS) entry which is preliminary data.</text>
</comment>
<dbReference type="EMBL" id="BPLQ01001154">
    <property type="protein sequence ID" value="GIX79094.1"/>
    <property type="molecule type" value="Genomic_DNA"/>
</dbReference>
<evidence type="ECO:0000256" key="1">
    <source>
        <dbReference type="SAM" id="SignalP"/>
    </source>
</evidence>
<keyword evidence="3" id="KW-1185">Reference proteome</keyword>
<sequence length="129" mass="13171">MSRVKPLIPYLCFLFQIIFYVYAAHGVEVKAAPQIPMLGGMSMPGLMNGLGLNMNANGRAGFGFGNGGAPGLNFGFGGNAGLTAGNGAGPGLNFGFGANAGLGDGNGEVLDLILGTEEMQVLILDDKIY</sequence>
<accession>A0AAV4N6N9</accession>
<evidence type="ECO:0000313" key="2">
    <source>
        <dbReference type="EMBL" id="GIX79094.1"/>
    </source>
</evidence>
<dbReference type="AlphaFoldDB" id="A0AAV4N6N9"/>
<feature type="signal peptide" evidence="1">
    <location>
        <begin position="1"/>
        <end position="23"/>
    </location>
</feature>
<keyword evidence="1" id="KW-0732">Signal</keyword>
<organism evidence="2 3">
    <name type="scientific">Caerostris darwini</name>
    <dbReference type="NCBI Taxonomy" id="1538125"/>
    <lineage>
        <taxon>Eukaryota</taxon>
        <taxon>Metazoa</taxon>
        <taxon>Ecdysozoa</taxon>
        <taxon>Arthropoda</taxon>
        <taxon>Chelicerata</taxon>
        <taxon>Arachnida</taxon>
        <taxon>Araneae</taxon>
        <taxon>Araneomorphae</taxon>
        <taxon>Entelegynae</taxon>
        <taxon>Araneoidea</taxon>
        <taxon>Araneidae</taxon>
        <taxon>Caerostris</taxon>
    </lineage>
</organism>
<protein>
    <submittedName>
        <fullName evidence="2">Uncharacterized protein</fullName>
    </submittedName>
</protein>
<name>A0AAV4N6N9_9ARAC</name>
<evidence type="ECO:0000313" key="3">
    <source>
        <dbReference type="Proteomes" id="UP001054837"/>
    </source>
</evidence>
<feature type="chain" id="PRO_5043551256" evidence="1">
    <location>
        <begin position="24"/>
        <end position="129"/>
    </location>
</feature>
<dbReference type="Proteomes" id="UP001054837">
    <property type="component" value="Unassembled WGS sequence"/>
</dbReference>
<gene>
    <name evidence="2" type="ORF">CDAR_45571</name>
</gene>
<reference evidence="2 3" key="1">
    <citation type="submission" date="2021-06" db="EMBL/GenBank/DDBJ databases">
        <title>Caerostris darwini draft genome.</title>
        <authorList>
            <person name="Kono N."/>
            <person name="Arakawa K."/>
        </authorList>
    </citation>
    <scope>NUCLEOTIDE SEQUENCE [LARGE SCALE GENOMIC DNA]</scope>
</reference>